<accession>A0A8W7PGI1</accession>
<dbReference type="EnsemblMetazoa" id="ACOM031048-RA">
    <property type="protein sequence ID" value="ACOM031048-PA.1"/>
    <property type="gene ID" value="ACOM031048"/>
</dbReference>
<evidence type="ECO:0008006" key="3">
    <source>
        <dbReference type="Google" id="ProtNLM"/>
    </source>
</evidence>
<dbReference type="Proteomes" id="UP000075882">
    <property type="component" value="Unassembled WGS sequence"/>
</dbReference>
<organism evidence="2">
    <name type="scientific">Anopheles coluzzii</name>
    <name type="common">African malaria mosquito</name>
    <dbReference type="NCBI Taxonomy" id="1518534"/>
    <lineage>
        <taxon>Eukaryota</taxon>
        <taxon>Metazoa</taxon>
        <taxon>Ecdysozoa</taxon>
        <taxon>Arthropoda</taxon>
        <taxon>Hexapoda</taxon>
        <taxon>Insecta</taxon>
        <taxon>Pterygota</taxon>
        <taxon>Neoptera</taxon>
        <taxon>Endopterygota</taxon>
        <taxon>Diptera</taxon>
        <taxon>Nematocera</taxon>
        <taxon>Culicoidea</taxon>
        <taxon>Culicidae</taxon>
        <taxon>Anophelinae</taxon>
        <taxon>Anopheles</taxon>
    </lineage>
</organism>
<evidence type="ECO:0000256" key="1">
    <source>
        <dbReference type="SAM" id="SignalP"/>
    </source>
</evidence>
<protein>
    <recommendedName>
        <fullName evidence="3">Secreted protein</fullName>
    </recommendedName>
</protein>
<keyword evidence="1" id="KW-0732">Signal</keyword>
<dbReference type="AlphaFoldDB" id="A0A8W7PGI1"/>
<evidence type="ECO:0000313" key="2">
    <source>
        <dbReference type="EnsemblMetazoa" id="ACOM031048-PA.1"/>
    </source>
</evidence>
<reference evidence="2" key="1">
    <citation type="submission" date="2022-08" db="UniProtKB">
        <authorList>
            <consortium name="EnsemblMetazoa"/>
        </authorList>
    </citation>
    <scope>IDENTIFICATION</scope>
</reference>
<feature type="signal peptide" evidence="1">
    <location>
        <begin position="1"/>
        <end position="19"/>
    </location>
</feature>
<sequence length="130" mass="13909">MAPSAVLLSCCLLFFPLSSNVFRSRRKGIHGSRLRLRRSGRTHSNPIYRSFDEIFLSLTLMCNGGTRNSSPAGDEVCTAVPILFVLPVFPLFPAALATSGAGTETKLLPPLILPMALVTAEGTDVAAMNC</sequence>
<feature type="chain" id="PRO_5036482732" description="Secreted protein" evidence="1">
    <location>
        <begin position="20"/>
        <end position="130"/>
    </location>
</feature>
<proteinExistence type="predicted"/>
<name>A0A8W7PGI1_ANOCL</name>